<proteinExistence type="inferred from homology"/>
<protein>
    <submittedName>
        <fullName evidence="6">Uncharacterized conserved protein</fullName>
    </submittedName>
</protein>
<evidence type="ECO:0000313" key="7">
    <source>
        <dbReference type="Proteomes" id="UP000219621"/>
    </source>
</evidence>
<organism evidence="6 7">
    <name type="scientific">Caenispirillum bisanense</name>
    <dbReference type="NCBI Taxonomy" id="414052"/>
    <lineage>
        <taxon>Bacteria</taxon>
        <taxon>Pseudomonadati</taxon>
        <taxon>Pseudomonadota</taxon>
        <taxon>Alphaproteobacteria</taxon>
        <taxon>Rhodospirillales</taxon>
        <taxon>Novispirillaceae</taxon>
        <taxon>Caenispirillum</taxon>
    </lineage>
</organism>
<keyword evidence="2" id="KW-0479">Metal-binding</keyword>
<dbReference type="PROSITE" id="PS51891">
    <property type="entry name" value="CENP_V_GFA"/>
    <property type="match status" value="1"/>
</dbReference>
<dbReference type="Gene3D" id="3.90.1590.10">
    <property type="entry name" value="glutathione-dependent formaldehyde- activating enzyme (gfa)"/>
    <property type="match status" value="1"/>
</dbReference>
<dbReference type="GO" id="GO:0016846">
    <property type="term" value="F:carbon-sulfur lyase activity"/>
    <property type="evidence" value="ECO:0007669"/>
    <property type="project" value="InterPro"/>
</dbReference>
<feature type="domain" description="CENP-V/GFA" evidence="5">
    <location>
        <begin position="17"/>
        <end position="141"/>
    </location>
</feature>
<dbReference type="InterPro" id="IPR006913">
    <property type="entry name" value="CENP-V/GFA"/>
</dbReference>
<comment type="similarity">
    <text evidence="1">Belongs to the Gfa family.</text>
</comment>
<evidence type="ECO:0000256" key="1">
    <source>
        <dbReference type="ARBA" id="ARBA00005495"/>
    </source>
</evidence>
<keyword evidence="7" id="KW-1185">Reference proteome</keyword>
<dbReference type="SUPFAM" id="SSF51316">
    <property type="entry name" value="Mss4-like"/>
    <property type="match status" value="1"/>
</dbReference>
<keyword evidence="3" id="KW-0862">Zinc</keyword>
<evidence type="ECO:0000256" key="3">
    <source>
        <dbReference type="ARBA" id="ARBA00022833"/>
    </source>
</evidence>
<evidence type="ECO:0000259" key="5">
    <source>
        <dbReference type="PROSITE" id="PS51891"/>
    </source>
</evidence>
<evidence type="ECO:0000256" key="4">
    <source>
        <dbReference type="ARBA" id="ARBA00023239"/>
    </source>
</evidence>
<gene>
    <name evidence="6" type="ORF">SAMN05421508_102281</name>
</gene>
<dbReference type="Pfam" id="PF04828">
    <property type="entry name" value="GFA"/>
    <property type="match status" value="1"/>
</dbReference>
<evidence type="ECO:0000313" key="6">
    <source>
        <dbReference type="EMBL" id="SOD92132.1"/>
    </source>
</evidence>
<dbReference type="AlphaFoldDB" id="A0A286G9H6"/>
<dbReference type="EMBL" id="OCNJ01000002">
    <property type="protein sequence ID" value="SOD92132.1"/>
    <property type="molecule type" value="Genomic_DNA"/>
</dbReference>
<evidence type="ECO:0000256" key="2">
    <source>
        <dbReference type="ARBA" id="ARBA00022723"/>
    </source>
</evidence>
<dbReference type="RefSeq" id="WP_101613956.1">
    <property type="nucleotide sequence ID" value="NZ_OCNJ01000002.1"/>
</dbReference>
<reference evidence="7" key="1">
    <citation type="submission" date="2017-09" db="EMBL/GenBank/DDBJ databases">
        <authorList>
            <person name="Varghese N."/>
            <person name="Submissions S."/>
        </authorList>
    </citation>
    <scope>NUCLEOTIDE SEQUENCE [LARGE SCALE GENOMIC DNA]</scope>
    <source>
        <strain evidence="7">USBA 140</strain>
    </source>
</reference>
<accession>A0A286G9H6</accession>
<sequence length="148" mass="16066">MPATTSETTPETAPPTHDGGCLCGAVRFQVTGEPTHADWCHCRECQRASGSAAIAWGIWPAEAFRITEGKPHCFPSSWRGHRYFCPHCGSPLHMIDPTDTATVGVPLTALDDPTAAQPTSHGWVRERLPWMKTADGLPEYEKDVPEGG</sequence>
<keyword evidence="4" id="KW-0456">Lyase</keyword>
<dbReference type="PANTHER" id="PTHR33337">
    <property type="entry name" value="GFA DOMAIN-CONTAINING PROTEIN"/>
    <property type="match status" value="1"/>
</dbReference>
<dbReference type="InterPro" id="IPR011057">
    <property type="entry name" value="Mss4-like_sf"/>
</dbReference>
<dbReference type="PANTHER" id="PTHR33337:SF40">
    <property type="entry name" value="CENP-V_GFA DOMAIN-CONTAINING PROTEIN-RELATED"/>
    <property type="match status" value="1"/>
</dbReference>
<dbReference type="Proteomes" id="UP000219621">
    <property type="component" value="Unassembled WGS sequence"/>
</dbReference>
<dbReference type="GO" id="GO:0046872">
    <property type="term" value="F:metal ion binding"/>
    <property type="evidence" value="ECO:0007669"/>
    <property type="project" value="UniProtKB-KW"/>
</dbReference>
<name>A0A286G9H6_9PROT</name>